<keyword evidence="1" id="KW-0732">Signal</keyword>
<dbReference type="InterPro" id="IPR023888">
    <property type="entry name" value="SdpC-like"/>
</dbReference>
<dbReference type="RefSeq" id="WP_019433504.1">
    <property type="nucleotide sequence ID" value="NZ_FPAB01000007.1"/>
</dbReference>
<organism evidence="2 3">
    <name type="scientific">Streptomyces harbinensis</name>
    <dbReference type="NCBI Taxonomy" id="1176198"/>
    <lineage>
        <taxon>Bacteria</taxon>
        <taxon>Bacillati</taxon>
        <taxon>Actinomycetota</taxon>
        <taxon>Actinomycetes</taxon>
        <taxon>Kitasatosporales</taxon>
        <taxon>Streptomycetaceae</taxon>
        <taxon>Streptomyces</taxon>
    </lineage>
</organism>
<feature type="chain" id="PRO_5011550551" evidence="1">
    <location>
        <begin position="30"/>
        <end position="206"/>
    </location>
</feature>
<keyword evidence="3" id="KW-1185">Reference proteome</keyword>
<protein>
    <submittedName>
        <fullName evidence="2">Antimicrobial peptide, SdpC family</fullName>
    </submittedName>
</protein>
<dbReference type="Pfam" id="PF26137">
    <property type="entry name" value="Toxin_SdpC"/>
    <property type="match status" value="1"/>
</dbReference>
<dbReference type="STRING" id="1176198.SAMN05444716_107190"/>
<feature type="signal peptide" evidence="1">
    <location>
        <begin position="1"/>
        <end position="29"/>
    </location>
</feature>
<dbReference type="Proteomes" id="UP000198873">
    <property type="component" value="Unassembled WGS sequence"/>
</dbReference>
<gene>
    <name evidence="2" type="ORF">SAMN05444716_107190</name>
</gene>
<proteinExistence type="predicted"/>
<dbReference type="EMBL" id="FPAB01000007">
    <property type="protein sequence ID" value="SFT10069.1"/>
    <property type="molecule type" value="Genomic_DNA"/>
</dbReference>
<evidence type="ECO:0000256" key="1">
    <source>
        <dbReference type="SAM" id="SignalP"/>
    </source>
</evidence>
<reference evidence="3" key="1">
    <citation type="submission" date="2016-10" db="EMBL/GenBank/DDBJ databases">
        <authorList>
            <person name="Varghese N."/>
            <person name="Submissions S."/>
        </authorList>
    </citation>
    <scope>NUCLEOTIDE SEQUENCE [LARGE SCALE GENOMIC DNA]</scope>
    <source>
        <strain evidence="3">CGMCC 4.7047</strain>
    </source>
</reference>
<evidence type="ECO:0000313" key="3">
    <source>
        <dbReference type="Proteomes" id="UP000198873"/>
    </source>
</evidence>
<evidence type="ECO:0000313" key="2">
    <source>
        <dbReference type="EMBL" id="SFT10069.1"/>
    </source>
</evidence>
<sequence>MKARKVIRTVAAVTAAAVIAGGAANMANASTADDRPAIEIVSENSADDGLALFTGIYFAQGQVGEYLTDTLAFSDPDGELAANSTPEALETVAEITDAIAAGNPGFFAAFSEDLRSGDPRRVESALERGIAEIDRYVEAADAEVRSDMSGLCLGNVFAVVNVFTVAAAVNIAAVYTAVKYWAPSIDGEPLDRDAAVAELTTVLRAA</sequence>
<name>A0A1I6V8T7_9ACTN</name>
<accession>A0A1I6V8T7</accession>
<dbReference type="AlphaFoldDB" id="A0A1I6V8T7"/>